<protein>
    <submittedName>
        <fullName evidence="4">N-acetyltransferase</fullName>
    </submittedName>
</protein>
<dbReference type="SUPFAM" id="SSF55729">
    <property type="entry name" value="Acyl-CoA N-acyltransferases (Nat)"/>
    <property type="match status" value="1"/>
</dbReference>
<dbReference type="InterPro" id="IPR000182">
    <property type="entry name" value="GNAT_dom"/>
</dbReference>
<evidence type="ECO:0000256" key="2">
    <source>
        <dbReference type="ARBA" id="ARBA00023315"/>
    </source>
</evidence>
<name>A0ABS2FUG2_9FIRM</name>
<evidence type="ECO:0000256" key="1">
    <source>
        <dbReference type="ARBA" id="ARBA00022679"/>
    </source>
</evidence>
<evidence type="ECO:0000313" key="5">
    <source>
        <dbReference type="Proteomes" id="UP000719500"/>
    </source>
</evidence>
<dbReference type="Proteomes" id="UP000719500">
    <property type="component" value="Unassembled WGS sequence"/>
</dbReference>
<organism evidence="4 5">
    <name type="scientific">Oscillibacter valericigenes</name>
    <dbReference type="NCBI Taxonomy" id="351091"/>
    <lineage>
        <taxon>Bacteria</taxon>
        <taxon>Bacillati</taxon>
        <taxon>Bacillota</taxon>
        <taxon>Clostridia</taxon>
        <taxon>Eubacteriales</taxon>
        <taxon>Oscillospiraceae</taxon>
        <taxon>Oscillibacter</taxon>
    </lineage>
</organism>
<dbReference type="Pfam" id="PF13420">
    <property type="entry name" value="Acetyltransf_4"/>
    <property type="match status" value="1"/>
</dbReference>
<proteinExistence type="predicted"/>
<evidence type="ECO:0000259" key="3">
    <source>
        <dbReference type="PROSITE" id="PS51186"/>
    </source>
</evidence>
<accession>A0ABS2FUG2</accession>
<dbReference type="PANTHER" id="PTHR43072:SF23">
    <property type="entry name" value="UPF0039 PROTEIN C11D3.02C"/>
    <property type="match status" value="1"/>
</dbReference>
<dbReference type="EMBL" id="JACSNX010000008">
    <property type="protein sequence ID" value="MBM6851272.1"/>
    <property type="molecule type" value="Genomic_DNA"/>
</dbReference>
<keyword evidence="5" id="KW-1185">Reference proteome</keyword>
<dbReference type="RefSeq" id="WP_204803982.1">
    <property type="nucleotide sequence ID" value="NZ_JACSNX010000008.1"/>
</dbReference>
<sequence length="190" mass="21441">MGFRFAAPADSAALLAIYGQYLDTPTTFECVLPSEEEFAGRITAFGGTYPYLVWEEDGRIRGYAYAHRQAERAAYQWNAELSVYLDRDCTGRGVGRRLYSALMDILRLQGIRTVYGCVTLPNEKSEGLHRTMGFHKLGTYHSAGYKCGAWHDVAWFERPIAPYDQDPAPIRSIGEIPAETLAEILRRYEA</sequence>
<keyword evidence="2" id="KW-0012">Acyltransferase</keyword>
<gene>
    <name evidence="4" type="ORF">H9X91_07460</name>
</gene>
<reference evidence="4 5" key="1">
    <citation type="journal article" date="2021" name="Sci. Rep.">
        <title>The distribution of antibiotic resistance genes in chicken gut microbiota commensals.</title>
        <authorList>
            <person name="Juricova H."/>
            <person name="Matiasovicova J."/>
            <person name="Kubasova T."/>
            <person name="Cejkova D."/>
            <person name="Rychlik I."/>
        </authorList>
    </citation>
    <scope>NUCLEOTIDE SEQUENCE [LARGE SCALE GENOMIC DNA]</scope>
    <source>
        <strain evidence="4 5">An411</strain>
    </source>
</reference>
<dbReference type="Gene3D" id="3.40.630.30">
    <property type="match status" value="1"/>
</dbReference>
<comment type="caution">
    <text evidence="4">The sequence shown here is derived from an EMBL/GenBank/DDBJ whole genome shotgun (WGS) entry which is preliminary data.</text>
</comment>
<dbReference type="PANTHER" id="PTHR43072">
    <property type="entry name" value="N-ACETYLTRANSFERASE"/>
    <property type="match status" value="1"/>
</dbReference>
<dbReference type="InterPro" id="IPR016181">
    <property type="entry name" value="Acyl_CoA_acyltransferase"/>
</dbReference>
<feature type="domain" description="N-acetyltransferase" evidence="3">
    <location>
        <begin position="1"/>
        <end position="159"/>
    </location>
</feature>
<dbReference type="CDD" id="cd04301">
    <property type="entry name" value="NAT_SF"/>
    <property type="match status" value="1"/>
</dbReference>
<evidence type="ECO:0000313" key="4">
    <source>
        <dbReference type="EMBL" id="MBM6851272.1"/>
    </source>
</evidence>
<dbReference type="PROSITE" id="PS51186">
    <property type="entry name" value="GNAT"/>
    <property type="match status" value="1"/>
</dbReference>
<keyword evidence="1" id="KW-0808">Transferase</keyword>